<dbReference type="STRING" id="333673.A0A3M0JTR6"/>
<reference evidence="2 3" key="1">
    <citation type="submission" date="2018-07" db="EMBL/GenBank/DDBJ databases">
        <title>A high quality draft genome assembly of the barn swallow (H. rustica rustica).</title>
        <authorList>
            <person name="Formenti G."/>
            <person name="Chiara M."/>
            <person name="Poveda L."/>
            <person name="Francoijs K.-J."/>
            <person name="Bonisoli-Alquati A."/>
            <person name="Canova L."/>
            <person name="Gianfranceschi L."/>
            <person name="Horner D.S."/>
            <person name="Saino N."/>
        </authorList>
    </citation>
    <scope>NUCLEOTIDE SEQUENCE [LARGE SCALE GENOMIC DNA]</scope>
    <source>
        <strain evidence="2">Chelidonia</strain>
        <tissue evidence="2">Blood</tissue>
    </source>
</reference>
<evidence type="ECO:0000259" key="1">
    <source>
        <dbReference type="Pfam" id="PF14529"/>
    </source>
</evidence>
<sequence length="223" mass="25786">MMKETIMNQEKLAKLQAQVRIGGKIGAASHSEALVLVGDFNHPDTCWRDNTAEHKQSRRFLEWVDDFLLQVLEEPMRRGAMLDLIVTSKEGLVENVKLKGSLGCPDHEMMEFEILGAARRAHSNLTALGFRRADFGQFKDLLGRVPWDRTLEGRGVQESWLIFKDHLFQTQEQCIPTNRKSGKNARRPVWMNKEVLDKLKQKKEAHRGYKQGQVAWEEYREIV</sequence>
<organism evidence="2 3">
    <name type="scientific">Hirundo rustica rustica</name>
    <dbReference type="NCBI Taxonomy" id="333673"/>
    <lineage>
        <taxon>Eukaryota</taxon>
        <taxon>Metazoa</taxon>
        <taxon>Chordata</taxon>
        <taxon>Craniata</taxon>
        <taxon>Vertebrata</taxon>
        <taxon>Euteleostomi</taxon>
        <taxon>Archelosauria</taxon>
        <taxon>Archosauria</taxon>
        <taxon>Dinosauria</taxon>
        <taxon>Saurischia</taxon>
        <taxon>Theropoda</taxon>
        <taxon>Coelurosauria</taxon>
        <taxon>Aves</taxon>
        <taxon>Neognathae</taxon>
        <taxon>Neoaves</taxon>
        <taxon>Telluraves</taxon>
        <taxon>Australaves</taxon>
        <taxon>Passeriformes</taxon>
        <taxon>Sylvioidea</taxon>
        <taxon>Hirundinidae</taxon>
        <taxon>Hirundo</taxon>
    </lineage>
</organism>
<dbReference type="PANTHER" id="PTHR33395">
    <property type="entry name" value="TRANSCRIPTASE, PUTATIVE-RELATED-RELATED"/>
    <property type="match status" value="1"/>
</dbReference>
<evidence type="ECO:0000313" key="2">
    <source>
        <dbReference type="EMBL" id="RMC04392.1"/>
    </source>
</evidence>
<dbReference type="Gene3D" id="3.60.10.10">
    <property type="entry name" value="Endonuclease/exonuclease/phosphatase"/>
    <property type="match status" value="1"/>
</dbReference>
<accession>A0A3M0JTR6</accession>
<dbReference type="InterPro" id="IPR036691">
    <property type="entry name" value="Endo/exonu/phosph_ase_sf"/>
</dbReference>
<gene>
    <name evidence="2" type="ORF">DUI87_19213</name>
</gene>
<dbReference type="AlphaFoldDB" id="A0A3M0JTR6"/>
<feature type="domain" description="Endonuclease/exonuclease/phosphatase" evidence="1">
    <location>
        <begin position="30"/>
        <end position="108"/>
    </location>
</feature>
<dbReference type="EMBL" id="QRBI01000126">
    <property type="protein sequence ID" value="RMC04392.1"/>
    <property type="molecule type" value="Genomic_DNA"/>
</dbReference>
<protein>
    <recommendedName>
        <fullName evidence="1">Endonuclease/exonuclease/phosphatase domain-containing protein</fullName>
    </recommendedName>
</protein>
<dbReference type="Pfam" id="PF14529">
    <property type="entry name" value="Exo_endo_phos_2"/>
    <property type="match status" value="1"/>
</dbReference>
<keyword evidence="3" id="KW-1185">Reference proteome</keyword>
<dbReference type="InterPro" id="IPR005135">
    <property type="entry name" value="Endo/exonuclease/phosphatase"/>
</dbReference>
<comment type="caution">
    <text evidence="2">The sequence shown here is derived from an EMBL/GenBank/DDBJ whole genome shotgun (WGS) entry which is preliminary data.</text>
</comment>
<dbReference type="GO" id="GO:0003824">
    <property type="term" value="F:catalytic activity"/>
    <property type="evidence" value="ECO:0007669"/>
    <property type="project" value="InterPro"/>
</dbReference>
<dbReference type="GO" id="GO:0007508">
    <property type="term" value="P:larval heart development"/>
    <property type="evidence" value="ECO:0007669"/>
    <property type="project" value="TreeGrafter"/>
</dbReference>
<evidence type="ECO:0000313" key="3">
    <source>
        <dbReference type="Proteomes" id="UP000269221"/>
    </source>
</evidence>
<dbReference type="OrthoDB" id="6118220at2759"/>
<proteinExistence type="predicted"/>
<dbReference type="SUPFAM" id="SSF56219">
    <property type="entry name" value="DNase I-like"/>
    <property type="match status" value="1"/>
</dbReference>
<dbReference type="GO" id="GO:0061343">
    <property type="term" value="P:cell adhesion involved in heart morphogenesis"/>
    <property type="evidence" value="ECO:0007669"/>
    <property type="project" value="TreeGrafter"/>
</dbReference>
<name>A0A3M0JTR6_HIRRU</name>
<dbReference type="PANTHER" id="PTHR33395:SF22">
    <property type="entry name" value="REVERSE TRANSCRIPTASE DOMAIN-CONTAINING PROTEIN"/>
    <property type="match status" value="1"/>
</dbReference>
<dbReference type="Proteomes" id="UP000269221">
    <property type="component" value="Unassembled WGS sequence"/>
</dbReference>
<dbReference type="GO" id="GO:0031012">
    <property type="term" value="C:extracellular matrix"/>
    <property type="evidence" value="ECO:0007669"/>
    <property type="project" value="TreeGrafter"/>
</dbReference>